<accession>A0A1W2FW78</accession>
<organism evidence="2 3">
    <name type="scientific">Kibdelosporangium aridum</name>
    <dbReference type="NCBI Taxonomy" id="2030"/>
    <lineage>
        <taxon>Bacteria</taxon>
        <taxon>Bacillati</taxon>
        <taxon>Actinomycetota</taxon>
        <taxon>Actinomycetes</taxon>
        <taxon>Pseudonocardiales</taxon>
        <taxon>Pseudonocardiaceae</taxon>
        <taxon>Kibdelosporangium</taxon>
    </lineage>
</organism>
<keyword evidence="3" id="KW-1185">Reference proteome</keyword>
<dbReference type="InterPro" id="IPR016024">
    <property type="entry name" value="ARM-type_fold"/>
</dbReference>
<name>A0A1W2FW78_KIBAR</name>
<reference evidence="2 3" key="1">
    <citation type="submission" date="2017-04" db="EMBL/GenBank/DDBJ databases">
        <authorList>
            <person name="Afonso C.L."/>
            <person name="Miller P.J."/>
            <person name="Scott M.A."/>
            <person name="Spackman E."/>
            <person name="Goraichik I."/>
            <person name="Dimitrov K.M."/>
            <person name="Suarez D.L."/>
            <person name="Swayne D.E."/>
        </authorList>
    </citation>
    <scope>NUCLEOTIDE SEQUENCE [LARGE SCALE GENOMIC DNA]</scope>
    <source>
        <strain evidence="2 3">DSM 43828</strain>
    </source>
</reference>
<gene>
    <name evidence="2" type="ORF">SAMN05661093_09789</name>
</gene>
<proteinExistence type="predicted"/>
<feature type="region of interest" description="Disordered" evidence="1">
    <location>
        <begin position="1"/>
        <end position="68"/>
    </location>
</feature>
<evidence type="ECO:0000313" key="2">
    <source>
        <dbReference type="EMBL" id="SMD26209.1"/>
    </source>
</evidence>
<protein>
    <submittedName>
        <fullName evidence="2">Uncharacterized protein</fullName>
    </submittedName>
</protein>
<dbReference type="AlphaFoldDB" id="A0A1W2FW78"/>
<evidence type="ECO:0000256" key="1">
    <source>
        <dbReference type="SAM" id="MobiDB-lite"/>
    </source>
</evidence>
<feature type="compositionally biased region" description="Basic and acidic residues" evidence="1">
    <location>
        <begin position="46"/>
        <end position="68"/>
    </location>
</feature>
<dbReference type="EMBL" id="FWXV01000013">
    <property type="protein sequence ID" value="SMD26209.1"/>
    <property type="molecule type" value="Genomic_DNA"/>
</dbReference>
<sequence length="751" mass="83510">MAGPTVSDAEQPEDVDDKTEDKPAADSTEDGKDEPKAEPADDAEDPLEKEFRTTAPDRDKGRQLGEDNRARADAVSALLGGTTQPANIFLNNTIGLLDAGAGGPVDATRGMVVSGAVAEQTLRSVAATFVEPDDYPGLRSKLRARSVVMLRAKPGWGRTTFALRLLHQECVQGVEKLNPDVSLRAPKELGLRAGRGHLLEWLRVNEARQLHEFHFDELKRALDTKGSRMVVLLDPATEIRDEALSAYILDATAFPDGAAVVANHFRAHLRSAGKPEQQIEDFPEFADLVTESIRTARRVGQLAEFARDLGEVALRRADFATIRSRYAGTAEAEFREWFDTLIDNDQRAFAVALAAFNGMPMHIVAETATLLAKDMQAAENPDQRTRTRSLFTLRRSDLIETVGAEVVTEMETTELGPLMAHVVKYRDDRRPRKVLQHVWWEYDEAHAVVRNWLRKLGASENKRVCARAGVAVGLLSLSEFDHARQFVIEKWADADSFRELQAVMGALELPSRQPELQPLLVEMLDKWLKSDSVGRRTAAIKALGTFGIVTPDVAMAKMRRVASREDSTTKDRFAIADALTNMAMIPGRLGQVLSSLLRWTDNMRFPIRNTGLFCSLQLATFLHVSIEESPEPWPALLHVAENEPTAERPIRFRNDTISYRRAVVITLARLLDAPFRAQSLYAELKSWVDTAQKDPAQRAPLGRLFAGLAAETGDEDSLRFYLNEWATERKTNRTEAVADIIAALDEGRVRP</sequence>
<feature type="compositionally biased region" description="Basic and acidic residues" evidence="1">
    <location>
        <begin position="19"/>
        <end position="39"/>
    </location>
</feature>
<dbReference type="Proteomes" id="UP000192674">
    <property type="component" value="Unassembled WGS sequence"/>
</dbReference>
<dbReference type="SUPFAM" id="SSF48371">
    <property type="entry name" value="ARM repeat"/>
    <property type="match status" value="1"/>
</dbReference>
<evidence type="ECO:0000313" key="3">
    <source>
        <dbReference type="Proteomes" id="UP000192674"/>
    </source>
</evidence>